<protein>
    <recommendedName>
        <fullName evidence="3">Lipoprotein</fullName>
    </recommendedName>
</protein>
<accession>A0ABR5DIP2</accession>
<comment type="caution">
    <text evidence="1">The sequence shown here is derived from an EMBL/GenBank/DDBJ whole genome shotgun (WGS) entry which is preliminary data.</text>
</comment>
<gene>
    <name evidence="1" type="ORF">MB09_08210</name>
</gene>
<evidence type="ECO:0000313" key="2">
    <source>
        <dbReference type="Proteomes" id="UP000033497"/>
    </source>
</evidence>
<reference evidence="1 2" key="1">
    <citation type="submission" date="2014-10" db="EMBL/GenBank/DDBJ databases">
        <title>Genome sequencing of Vitellibacter vladivostokensis KMM 3516.</title>
        <authorList>
            <person name="Thevarajoo S."/>
            <person name="Selvaratnam C."/>
            <person name="Goh K.M."/>
            <person name="Chong C.S."/>
        </authorList>
    </citation>
    <scope>NUCLEOTIDE SEQUENCE [LARGE SCALE GENOMIC DNA]</scope>
    <source>
        <strain evidence="1 2">KMM 3516</strain>
    </source>
</reference>
<proteinExistence type="predicted"/>
<evidence type="ECO:0000313" key="1">
    <source>
        <dbReference type="EMBL" id="KJJ38659.1"/>
    </source>
</evidence>
<name>A0ABR5DIP2_9FLAO</name>
<organism evidence="1 2">
    <name type="scientific">Aequorivita vladivostokensis</name>
    <dbReference type="NCBI Taxonomy" id="171194"/>
    <lineage>
        <taxon>Bacteria</taxon>
        <taxon>Pseudomonadati</taxon>
        <taxon>Bacteroidota</taxon>
        <taxon>Flavobacteriia</taxon>
        <taxon>Flavobacteriales</taxon>
        <taxon>Flavobacteriaceae</taxon>
        <taxon>Aequorivita</taxon>
    </lineage>
</organism>
<sequence>MKNVFIILVCSLFFFGCQKKTNEYYLYHGLKGYDKFRYINEEFVKGYGVQKIAFFREANQLQYTLMLADDVTSEKVEQYSLGLQVYIDKKNLPDNQTYLIWDSKPKIQNIGDNKYIINGFQEPIKQIDSLIFFLYDRHQYQGGIGKRIVIKNIELN</sequence>
<dbReference type="PROSITE" id="PS51257">
    <property type="entry name" value="PROKAR_LIPOPROTEIN"/>
    <property type="match status" value="1"/>
</dbReference>
<evidence type="ECO:0008006" key="3">
    <source>
        <dbReference type="Google" id="ProtNLM"/>
    </source>
</evidence>
<dbReference type="Proteomes" id="UP000033497">
    <property type="component" value="Unassembled WGS sequence"/>
</dbReference>
<keyword evidence="2" id="KW-1185">Reference proteome</keyword>
<dbReference type="EMBL" id="JSVU01000004">
    <property type="protein sequence ID" value="KJJ38659.1"/>
    <property type="molecule type" value="Genomic_DNA"/>
</dbReference>
<dbReference type="RefSeq" id="WP_045080409.1">
    <property type="nucleotide sequence ID" value="NZ_JSVU01000004.1"/>
</dbReference>